<keyword evidence="5" id="KW-0804">Transcription</keyword>
<evidence type="ECO:0000256" key="2">
    <source>
        <dbReference type="ARBA" id="ARBA00023015"/>
    </source>
</evidence>
<dbReference type="InterPro" id="IPR013325">
    <property type="entry name" value="RNA_pol_sigma_r2"/>
</dbReference>
<keyword evidence="3" id="KW-0731">Sigma factor</keyword>
<evidence type="ECO:0000256" key="1">
    <source>
        <dbReference type="ARBA" id="ARBA00010641"/>
    </source>
</evidence>
<gene>
    <name evidence="9" type="ordered locus">MLP_08330</name>
</gene>
<comment type="similarity">
    <text evidence="1">Belongs to the sigma-70 factor family. ECF subfamily.</text>
</comment>
<evidence type="ECO:0000259" key="8">
    <source>
        <dbReference type="Pfam" id="PF08281"/>
    </source>
</evidence>
<dbReference type="Proteomes" id="UP000007947">
    <property type="component" value="Chromosome"/>
</dbReference>
<accession>F5XLW8</accession>
<dbReference type="KEGG" id="mph:MLP_08330"/>
<dbReference type="NCBIfam" id="TIGR02937">
    <property type="entry name" value="sigma70-ECF"/>
    <property type="match status" value="1"/>
</dbReference>
<dbReference type="eggNOG" id="COG1595">
    <property type="taxonomic scope" value="Bacteria"/>
</dbReference>
<dbReference type="Pfam" id="PF04542">
    <property type="entry name" value="Sigma70_r2"/>
    <property type="match status" value="1"/>
</dbReference>
<dbReference type="InterPro" id="IPR013249">
    <property type="entry name" value="RNA_pol_sigma70_r4_t2"/>
</dbReference>
<feature type="domain" description="RNA polymerase sigma factor 70 region 4 type 2" evidence="8">
    <location>
        <begin position="115"/>
        <end position="167"/>
    </location>
</feature>
<dbReference type="STRING" id="1032480.MLP_08330"/>
<feature type="domain" description="RNA polymerase sigma-70 region 2" evidence="7">
    <location>
        <begin position="16"/>
        <end position="83"/>
    </location>
</feature>
<dbReference type="InterPro" id="IPR013324">
    <property type="entry name" value="RNA_pol_sigma_r3/r4-like"/>
</dbReference>
<evidence type="ECO:0000313" key="10">
    <source>
        <dbReference type="Proteomes" id="UP000007947"/>
    </source>
</evidence>
<dbReference type="SUPFAM" id="SSF88659">
    <property type="entry name" value="Sigma3 and sigma4 domains of RNA polymerase sigma factors"/>
    <property type="match status" value="1"/>
</dbReference>
<protein>
    <submittedName>
        <fullName evidence="9">Putative RNA polymerase ECF subfamily sigma factor</fullName>
    </submittedName>
</protein>
<proteinExistence type="inferred from homology"/>
<dbReference type="GO" id="GO:0003677">
    <property type="term" value="F:DNA binding"/>
    <property type="evidence" value="ECO:0007669"/>
    <property type="project" value="UniProtKB-KW"/>
</dbReference>
<dbReference type="Gene3D" id="1.10.1740.10">
    <property type="match status" value="1"/>
</dbReference>
<feature type="region of interest" description="Disordered" evidence="6">
    <location>
        <begin position="82"/>
        <end position="117"/>
    </location>
</feature>
<evidence type="ECO:0000256" key="6">
    <source>
        <dbReference type="SAM" id="MobiDB-lite"/>
    </source>
</evidence>
<dbReference type="PANTHER" id="PTHR43133">
    <property type="entry name" value="RNA POLYMERASE ECF-TYPE SIGMA FACTO"/>
    <property type="match status" value="1"/>
</dbReference>
<organism evidence="9 10">
    <name type="scientific">Microlunatus phosphovorus (strain ATCC 700054 / DSM 10555 / JCM 9379 / NBRC 101784 / NCIMB 13414 / VKM Ac-1990 / NM-1)</name>
    <dbReference type="NCBI Taxonomy" id="1032480"/>
    <lineage>
        <taxon>Bacteria</taxon>
        <taxon>Bacillati</taxon>
        <taxon>Actinomycetota</taxon>
        <taxon>Actinomycetes</taxon>
        <taxon>Propionibacteriales</taxon>
        <taxon>Propionibacteriaceae</taxon>
        <taxon>Microlunatus</taxon>
    </lineage>
</organism>
<evidence type="ECO:0000313" key="9">
    <source>
        <dbReference type="EMBL" id="BAK33847.1"/>
    </source>
</evidence>
<dbReference type="GO" id="GO:0016987">
    <property type="term" value="F:sigma factor activity"/>
    <property type="evidence" value="ECO:0007669"/>
    <property type="project" value="UniProtKB-KW"/>
</dbReference>
<evidence type="ECO:0000259" key="7">
    <source>
        <dbReference type="Pfam" id="PF04542"/>
    </source>
</evidence>
<dbReference type="PANTHER" id="PTHR43133:SF8">
    <property type="entry name" value="RNA POLYMERASE SIGMA FACTOR HI_1459-RELATED"/>
    <property type="match status" value="1"/>
</dbReference>
<reference evidence="9 10" key="1">
    <citation type="submission" date="2011-05" db="EMBL/GenBank/DDBJ databases">
        <title>Whole genome sequence of Microlunatus phosphovorus NM-1.</title>
        <authorList>
            <person name="Hosoyama A."/>
            <person name="Sasaki K."/>
            <person name="Harada T."/>
            <person name="Igarashi R."/>
            <person name="Kawakoshi A."/>
            <person name="Sasagawa M."/>
            <person name="Fukada J."/>
            <person name="Nakamura S."/>
            <person name="Katano Y."/>
            <person name="Hanada S."/>
            <person name="Kamagata Y."/>
            <person name="Nakamura N."/>
            <person name="Yamazaki S."/>
            <person name="Fujita N."/>
        </authorList>
    </citation>
    <scope>NUCLEOTIDE SEQUENCE [LARGE SCALE GENOMIC DNA]</scope>
    <source>
        <strain evidence="10">ATCC 700054 / DSM 10555 / JCM 9379 / NBRC 101784 / NCIMB 13414 / VKM Ac-1990 / NM-1</strain>
    </source>
</reference>
<evidence type="ECO:0000256" key="4">
    <source>
        <dbReference type="ARBA" id="ARBA00023125"/>
    </source>
</evidence>
<dbReference type="InterPro" id="IPR036388">
    <property type="entry name" value="WH-like_DNA-bd_sf"/>
</dbReference>
<dbReference type="Gene3D" id="1.10.10.10">
    <property type="entry name" value="Winged helix-like DNA-binding domain superfamily/Winged helix DNA-binding domain"/>
    <property type="match status" value="1"/>
</dbReference>
<dbReference type="EMBL" id="AP012204">
    <property type="protein sequence ID" value="BAK33847.1"/>
    <property type="molecule type" value="Genomic_DNA"/>
</dbReference>
<name>F5XLW8_MICPN</name>
<dbReference type="InterPro" id="IPR039425">
    <property type="entry name" value="RNA_pol_sigma-70-like"/>
</dbReference>
<dbReference type="AlphaFoldDB" id="F5XLW8"/>
<keyword evidence="2" id="KW-0805">Transcription regulation</keyword>
<sequence length="180" mass="19429">MMTAKPTYEKPPYEELVRDHGIRVWRVCRAILGPADADDAWSETFLAGLRAYPNLPTDADHGAWLATIAYRKAIDAVRARQRRATPTADIETGPHSAGLQPAESTLGRPGAGPDEDLVDAVRSLPDKQRLAVTLHYLADLPYAQVAAEVGGTPDAARRAASDGLRTLRKRLANPTSGGPR</sequence>
<dbReference type="SUPFAM" id="SSF88946">
    <property type="entry name" value="Sigma2 domain of RNA polymerase sigma factors"/>
    <property type="match status" value="1"/>
</dbReference>
<dbReference type="InterPro" id="IPR007627">
    <property type="entry name" value="RNA_pol_sigma70_r2"/>
</dbReference>
<dbReference type="GO" id="GO:0006352">
    <property type="term" value="P:DNA-templated transcription initiation"/>
    <property type="evidence" value="ECO:0007669"/>
    <property type="project" value="InterPro"/>
</dbReference>
<dbReference type="Pfam" id="PF08281">
    <property type="entry name" value="Sigma70_r4_2"/>
    <property type="match status" value="1"/>
</dbReference>
<dbReference type="InterPro" id="IPR014284">
    <property type="entry name" value="RNA_pol_sigma-70_dom"/>
</dbReference>
<keyword evidence="10" id="KW-1185">Reference proteome</keyword>
<keyword evidence="4" id="KW-0238">DNA-binding</keyword>
<evidence type="ECO:0000256" key="5">
    <source>
        <dbReference type="ARBA" id="ARBA00023163"/>
    </source>
</evidence>
<evidence type="ECO:0000256" key="3">
    <source>
        <dbReference type="ARBA" id="ARBA00023082"/>
    </source>
</evidence>
<dbReference type="HOGENOM" id="CLU_047691_3_5_11"/>